<reference evidence="4" key="1">
    <citation type="journal article" date="2017" name="Nat. Ecol. Evol.">
        <title>Genome expansion and lineage-specific genetic innovations in the forest pathogenic fungi Armillaria.</title>
        <authorList>
            <person name="Sipos G."/>
            <person name="Prasanna A.N."/>
            <person name="Walter M.C."/>
            <person name="O'Connor E."/>
            <person name="Balint B."/>
            <person name="Krizsan K."/>
            <person name="Kiss B."/>
            <person name="Hess J."/>
            <person name="Varga T."/>
            <person name="Slot J."/>
            <person name="Riley R."/>
            <person name="Boka B."/>
            <person name="Rigling D."/>
            <person name="Barry K."/>
            <person name="Lee J."/>
            <person name="Mihaltcheva S."/>
            <person name="LaButti K."/>
            <person name="Lipzen A."/>
            <person name="Waldron R."/>
            <person name="Moloney N.M."/>
            <person name="Sperisen C."/>
            <person name="Kredics L."/>
            <person name="Vagvoelgyi C."/>
            <person name="Patrignani A."/>
            <person name="Fitzpatrick D."/>
            <person name="Nagy I."/>
            <person name="Doyle S."/>
            <person name="Anderson J.B."/>
            <person name="Grigoriev I.V."/>
            <person name="Gueldener U."/>
            <person name="Muensterkoetter M."/>
            <person name="Nagy L.G."/>
        </authorList>
    </citation>
    <scope>NUCLEOTIDE SEQUENCE [LARGE SCALE GENOMIC DNA]</scope>
    <source>
        <strain evidence="4">Ar21-2</strain>
    </source>
</reference>
<dbReference type="OMA" id="GWRRIQF"/>
<evidence type="ECO:0000256" key="2">
    <source>
        <dbReference type="SAM" id="Phobius"/>
    </source>
</evidence>
<gene>
    <name evidence="3" type="ORF">ARMGADRAFT_1092400</name>
</gene>
<evidence type="ECO:0000313" key="4">
    <source>
        <dbReference type="Proteomes" id="UP000217790"/>
    </source>
</evidence>
<proteinExistence type="predicted"/>
<keyword evidence="2" id="KW-0472">Membrane</keyword>
<keyword evidence="4" id="KW-1185">Reference proteome</keyword>
<keyword evidence="2" id="KW-0812">Transmembrane</keyword>
<protein>
    <submittedName>
        <fullName evidence="3">Uncharacterized protein</fullName>
    </submittedName>
</protein>
<dbReference type="EMBL" id="KZ293750">
    <property type="protein sequence ID" value="PBK80212.1"/>
    <property type="molecule type" value="Genomic_DNA"/>
</dbReference>
<name>A0A2H3CLZ0_ARMGA</name>
<sequence length="220" mass="23849">MSSSIASTSTPPAPSSQSTDSSNSNNNNPSFFSPGSSPPLILAFLAIGLFAAAMIAVFGWRRIQFGSMAGPRAGVDERLRHLGERPKLWDLWTGRGQRTSDTWEGIMPISAIVHYSVSDTKPDHSKNNVSFLPLQQLLRSRRDGDSFSLKADDDDDGSTSVDVQVAVAVAMPSPPSIKRLSMVPSASSGKEPEEIVDENVLVEYSLGLFATRIPWGREER</sequence>
<organism evidence="3 4">
    <name type="scientific">Armillaria gallica</name>
    <name type="common">Bulbous honey fungus</name>
    <name type="synonym">Armillaria bulbosa</name>
    <dbReference type="NCBI Taxonomy" id="47427"/>
    <lineage>
        <taxon>Eukaryota</taxon>
        <taxon>Fungi</taxon>
        <taxon>Dikarya</taxon>
        <taxon>Basidiomycota</taxon>
        <taxon>Agaricomycotina</taxon>
        <taxon>Agaricomycetes</taxon>
        <taxon>Agaricomycetidae</taxon>
        <taxon>Agaricales</taxon>
        <taxon>Marasmiineae</taxon>
        <taxon>Physalacriaceae</taxon>
        <taxon>Armillaria</taxon>
    </lineage>
</organism>
<dbReference type="OrthoDB" id="2972750at2759"/>
<evidence type="ECO:0000256" key="1">
    <source>
        <dbReference type="SAM" id="MobiDB-lite"/>
    </source>
</evidence>
<dbReference type="AlphaFoldDB" id="A0A2H3CLZ0"/>
<accession>A0A2H3CLZ0</accession>
<feature type="transmembrane region" description="Helical" evidence="2">
    <location>
        <begin position="40"/>
        <end position="60"/>
    </location>
</feature>
<dbReference type="Proteomes" id="UP000217790">
    <property type="component" value="Unassembled WGS sequence"/>
</dbReference>
<evidence type="ECO:0000313" key="3">
    <source>
        <dbReference type="EMBL" id="PBK80212.1"/>
    </source>
</evidence>
<feature type="region of interest" description="Disordered" evidence="1">
    <location>
        <begin position="1"/>
        <end position="31"/>
    </location>
</feature>
<dbReference type="InParanoid" id="A0A2H3CLZ0"/>
<keyword evidence="2" id="KW-1133">Transmembrane helix</keyword>